<reference evidence="6 7" key="1">
    <citation type="submission" date="2022-12" db="EMBL/GenBank/DDBJ databases">
        <title>Chromosome-level genome of Tegillarca granosa.</title>
        <authorList>
            <person name="Kim J."/>
        </authorList>
    </citation>
    <scope>NUCLEOTIDE SEQUENCE [LARGE SCALE GENOMIC DNA]</scope>
    <source>
        <strain evidence="6">Teg-2019</strain>
        <tissue evidence="6">Adductor muscle</tissue>
    </source>
</reference>
<dbReference type="InterPro" id="IPR010569">
    <property type="entry name" value="Myotubularin-like_Pase_dom"/>
</dbReference>
<dbReference type="SMART" id="SM00233">
    <property type="entry name" value="PH"/>
    <property type="match status" value="1"/>
</dbReference>
<feature type="compositionally biased region" description="Low complexity" evidence="3">
    <location>
        <begin position="333"/>
        <end position="346"/>
    </location>
</feature>
<dbReference type="PANTHER" id="PTHR10807:SF109">
    <property type="entry name" value="SET DOMAIN BINDING FACTOR, ISOFORM A"/>
    <property type="match status" value="1"/>
</dbReference>
<dbReference type="Gene3D" id="2.30.29.30">
    <property type="entry name" value="Pleckstrin-homology domain (PH domain)/Phosphotyrosine-binding domain (PTB)"/>
    <property type="match status" value="1"/>
</dbReference>
<dbReference type="InterPro" id="IPR029021">
    <property type="entry name" value="Prot-tyrosine_phosphatase-like"/>
</dbReference>
<name>A0ABQ9F772_TEGGR</name>
<evidence type="ECO:0000313" key="7">
    <source>
        <dbReference type="Proteomes" id="UP001217089"/>
    </source>
</evidence>
<dbReference type="Pfam" id="PF00169">
    <property type="entry name" value="PH"/>
    <property type="match status" value="1"/>
</dbReference>
<comment type="caution">
    <text evidence="6">The sequence shown here is derived from an EMBL/GenBank/DDBJ whole genome shotgun (WGS) entry which is preliminary data.</text>
</comment>
<dbReference type="InterPro" id="IPR001849">
    <property type="entry name" value="PH_domain"/>
</dbReference>
<dbReference type="InterPro" id="IPR030564">
    <property type="entry name" value="Myotubularin"/>
</dbReference>
<comment type="similarity">
    <text evidence="1">Belongs to the protein-tyrosine phosphatase family. Non-receptor class myotubularin subfamily.</text>
</comment>
<accession>A0ABQ9F772</accession>
<dbReference type="Pfam" id="PF06602">
    <property type="entry name" value="Myotub-related"/>
    <property type="match status" value="2"/>
</dbReference>
<proteinExistence type="inferred from homology"/>
<feature type="domain" description="PH" evidence="4">
    <location>
        <begin position="909"/>
        <end position="1012"/>
    </location>
</feature>
<dbReference type="InterPro" id="IPR011993">
    <property type="entry name" value="PH-like_dom_sf"/>
</dbReference>
<sequence length="1012" mass="114019">MRNLQFTVRLYIMLTESYMRVPLETTKSMKSFSHDWESNSNSNIASSVAESDSIDAESGFDEMEVSDVNNATVKFVTRFVDKVCSESRVTQEHIKALHQMVPGVVAMHIETLEAVHRESKRLPPIQKPKILKPTYLHGEEIIMDGLRVYMLPDGRDEGTGGNMGGPSLLPAEGAIFLTNYRIIFKGIPCDPLACEQVVVRYFPVSTLTKEKSIKLQYTPHIDQLPKEGLQLRSNIFQLMKLAFDEEVSPEDIEAFKKLAHKYRNPTSVFMTFAFTGQVIKQTTPLHKQKEKNASLRHFAKKTLIKTARKAGIKTKQPSSRKHKYILPTPPLLRRSVTSSRSSTGSDSESDRPNSEIYDELSIIDEGEYTVTLSNDPKNLEKLMEKPGYQDYKRLGFGDFSTPHQRSRTDPFRISTVNANFSICRSYPALIVVPQNVTDDSIRKLARTHRQYRFPVITWKHPRTKALLLRASGFHGSRGLMTMLKSDGTSSTTTTGETSSSLEQERYFSSIVQATPNSCKSFDPSGSDSLTSLDSLVMVGATESLNVPDTPDLLRKSAAYKTGSMRSISKPKATASSRDSLISLVDSLPSMRRSSMFLRAVNSLRMSAGKGHAFLTLPRKTRSRSSYWQTFGRMGSFREKSRLSTASFDPAMASRLAQNGGLMDSPGDIINSSVQGLKRVSLYVLGEKAQMKGIKMDSFPKCDFIPVDFYEVRHVKASFKKLMRACVPSAPTTVDQSFMKSVEDSEWLLQIQNILQLAGASVDLLDVQGSSVMICLEDGWDFTTQELHKIETDLGHLPQKWKPLWDKIAGSNHDSMIRNSSFNTQIVRSHGRSIHKRSTLEILVKGKMLGEAAKMFSQPHRFEKYTYTTPAYCDYCSQVLWGLLKTAAGTLTGSIGQAFEQYSTSSTGEHRTHEGYLYKRGVMLKGWKQRWFVLDNMKNQLRYYDALEDSNCRGYIDMLEVVSVHPIKNVQGAPKKAEENAFFELKTNKRVYNFMAADAKTAQEWIDKIQSFI</sequence>
<dbReference type="SUPFAM" id="SSF57889">
    <property type="entry name" value="Cysteine-rich domain"/>
    <property type="match status" value="1"/>
</dbReference>
<dbReference type="CDD" id="cd01235">
    <property type="entry name" value="PH_Sbf1_hMTMR5"/>
    <property type="match status" value="1"/>
</dbReference>
<keyword evidence="7" id="KW-1185">Reference proteome</keyword>
<dbReference type="EMBL" id="JARBDR010000407">
    <property type="protein sequence ID" value="KAJ8313207.1"/>
    <property type="molecule type" value="Genomic_DNA"/>
</dbReference>
<evidence type="ECO:0000259" key="5">
    <source>
        <dbReference type="PROSITE" id="PS51339"/>
    </source>
</evidence>
<dbReference type="CDD" id="cd13208">
    <property type="entry name" value="PH-GRAM_MTMR5_MTMR13"/>
    <property type="match status" value="1"/>
</dbReference>
<feature type="domain" description="Myotubularin phosphatase" evidence="5">
    <location>
        <begin position="381"/>
        <end position="784"/>
    </location>
</feature>
<dbReference type="InterPro" id="IPR046349">
    <property type="entry name" value="C1-like_sf"/>
</dbReference>
<evidence type="ECO:0000256" key="1">
    <source>
        <dbReference type="ARBA" id="ARBA00007471"/>
    </source>
</evidence>
<evidence type="ECO:0000256" key="3">
    <source>
        <dbReference type="SAM" id="MobiDB-lite"/>
    </source>
</evidence>
<evidence type="ECO:0008006" key="8">
    <source>
        <dbReference type="Google" id="ProtNLM"/>
    </source>
</evidence>
<evidence type="ECO:0000259" key="4">
    <source>
        <dbReference type="PROSITE" id="PS50003"/>
    </source>
</evidence>
<dbReference type="InterPro" id="IPR004182">
    <property type="entry name" value="GRAM"/>
</dbReference>
<keyword evidence="2" id="KW-0597">Phosphoprotein</keyword>
<evidence type="ECO:0000256" key="2">
    <source>
        <dbReference type="ARBA" id="ARBA00022553"/>
    </source>
</evidence>
<organism evidence="6 7">
    <name type="scientific">Tegillarca granosa</name>
    <name type="common">Malaysian cockle</name>
    <name type="synonym">Anadara granosa</name>
    <dbReference type="NCBI Taxonomy" id="220873"/>
    <lineage>
        <taxon>Eukaryota</taxon>
        <taxon>Metazoa</taxon>
        <taxon>Spiralia</taxon>
        <taxon>Lophotrochozoa</taxon>
        <taxon>Mollusca</taxon>
        <taxon>Bivalvia</taxon>
        <taxon>Autobranchia</taxon>
        <taxon>Pteriomorphia</taxon>
        <taxon>Arcoida</taxon>
        <taxon>Arcoidea</taxon>
        <taxon>Arcidae</taxon>
        <taxon>Tegillarca</taxon>
    </lineage>
</organism>
<dbReference type="Gene3D" id="3.30.60.20">
    <property type="match status" value="1"/>
</dbReference>
<dbReference type="Pfam" id="PF02893">
    <property type="entry name" value="GRAM"/>
    <property type="match status" value="1"/>
</dbReference>
<feature type="compositionally biased region" description="Basic residues" evidence="3">
    <location>
        <begin position="309"/>
        <end position="324"/>
    </location>
</feature>
<dbReference type="PROSITE" id="PS50003">
    <property type="entry name" value="PH_DOMAIN"/>
    <property type="match status" value="1"/>
</dbReference>
<dbReference type="SUPFAM" id="SSF52799">
    <property type="entry name" value="(Phosphotyrosine protein) phosphatases II"/>
    <property type="match status" value="1"/>
</dbReference>
<evidence type="ECO:0000313" key="6">
    <source>
        <dbReference type="EMBL" id="KAJ8313207.1"/>
    </source>
</evidence>
<dbReference type="PANTHER" id="PTHR10807">
    <property type="entry name" value="MYOTUBULARIN-RELATED"/>
    <property type="match status" value="1"/>
</dbReference>
<feature type="region of interest" description="Disordered" evidence="3">
    <location>
        <begin position="309"/>
        <end position="355"/>
    </location>
</feature>
<dbReference type="SUPFAM" id="SSF50729">
    <property type="entry name" value="PH domain-like"/>
    <property type="match status" value="2"/>
</dbReference>
<dbReference type="Proteomes" id="UP001217089">
    <property type="component" value="Unassembled WGS sequence"/>
</dbReference>
<dbReference type="PROSITE" id="PS51339">
    <property type="entry name" value="PPASE_MYOTUBULARIN"/>
    <property type="match status" value="1"/>
</dbReference>
<dbReference type="SMART" id="SM00568">
    <property type="entry name" value="GRAM"/>
    <property type="match status" value="1"/>
</dbReference>
<gene>
    <name evidence="6" type="ORF">KUTeg_009240</name>
</gene>
<protein>
    <recommendedName>
        <fullName evidence="8">Myotubularin-related protein 13</fullName>
    </recommendedName>
</protein>